<gene>
    <name evidence="15" type="ORF">A3A04_00070</name>
</gene>
<comment type="subcellular location">
    <subcellularLocation>
        <location evidence="2">Cell membrane</location>
        <topology evidence="2">Multi-pass membrane protein</topology>
    </subcellularLocation>
</comment>
<dbReference type="InterPro" id="IPR008915">
    <property type="entry name" value="Peptidase_M50"/>
</dbReference>
<dbReference type="STRING" id="1798406.A3A04_00070"/>
<dbReference type="Pfam" id="PF02163">
    <property type="entry name" value="Peptidase_M50"/>
    <property type="match status" value="1"/>
</dbReference>
<feature type="transmembrane region" description="Helical" evidence="13">
    <location>
        <begin position="12"/>
        <end position="38"/>
    </location>
</feature>
<dbReference type="GO" id="GO:0008237">
    <property type="term" value="F:metallopeptidase activity"/>
    <property type="evidence" value="ECO:0007669"/>
    <property type="project" value="UniProtKB-KW"/>
</dbReference>
<evidence type="ECO:0000256" key="10">
    <source>
        <dbReference type="ARBA" id="ARBA00022989"/>
    </source>
</evidence>
<evidence type="ECO:0000256" key="7">
    <source>
        <dbReference type="ARBA" id="ARBA00022723"/>
    </source>
</evidence>
<evidence type="ECO:0000256" key="9">
    <source>
        <dbReference type="ARBA" id="ARBA00022833"/>
    </source>
</evidence>
<feature type="transmembrane region" description="Helical" evidence="13">
    <location>
        <begin position="99"/>
        <end position="119"/>
    </location>
</feature>
<keyword evidence="5" id="KW-0645">Protease</keyword>
<evidence type="ECO:0000256" key="3">
    <source>
        <dbReference type="ARBA" id="ARBA00007931"/>
    </source>
</evidence>
<keyword evidence="4" id="KW-1003">Cell membrane</keyword>
<feature type="transmembrane region" description="Helical" evidence="13">
    <location>
        <begin position="131"/>
        <end position="152"/>
    </location>
</feature>
<evidence type="ECO:0000256" key="12">
    <source>
        <dbReference type="ARBA" id="ARBA00023136"/>
    </source>
</evidence>
<keyword evidence="12 13" id="KW-0472">Membrane</keyword>
<dbReference type="Proteomes" id="UP000178517">
    <property type="component" value="Unassembled WGS sequence"/>
</dbReference>
<name>A0A1G1ZQP9_9BACT</name>
<dbReference type="PANTHER" id="PTHR35864">
    <property type="entry name" value="ZINC METALLOPROTEASE MJ0611-RELATED"/>
    <property type="match status" value="1"/>
</dbReference>
<evidence type="ECO:0000256" key="2">
    <source>
        <dbReference type="ARBA" id="ARBA00004651"/>
    </source>
</evidence>
<comment type="cofactor">
    <cofactor evidence="1">
        <name>Zn(2+)</name>
        <dbReference type="ChEBI" id="CHEBI:29105"/>
    </cofactor>
</comment>
<protein>
    <recommendedName>
        <fullName evidence="14">Peptidase M50 domain-containing protein</fullName>
    </recommendedName>
</protein>
<dbReference type="PANTHER" id="PTHR35864:SF1">
    <property type="entry name" value="ZINC METALLOPROTEASE YWHC-RELATED"/>
    <property type="match status" value="1"/>
</dbReference>
<dbReference type="CDD" id="cd06158">
    <property type="entry name" value="S2P-M50_like_1"/>
    <property type="match status" value="1"/>
</dbReference>
<evidence type="ECO:0000256" key="6">
    <source>
        <dbReference type="ARBA" id="ARBA00022692"/>
    </source>
</evidence>
<keyword evidence="6 13" id="KW-0812">Transmembrane</keyword>
<keyword evidence="8" id="KW-0378">Hydrolase</keyword>
<dbReference type="GO" id="GO:0006508">
    <property type="term" value="P:proteolysis"/>
    <property type="evidence" value="ECO:0007669"/>
    <property type="project" value="UniProtKB-KW"/>
</dbReference>
<keyword evidence="7" id="KW-0479">Metal-binding</keyword>
<dbReference type="GO" id="GO:0005886">
    <property type="term" value="C:plasma membrane"/>
    <property type="evidence" value="ECO:0007669"/>
    <property type="project" value="UniProtKB-SubCell"/>
</dbReference>
<keyword evidence="9" id="KW-0862">Zinc</keyword>
<evidence type="ECO:0000256" key="4">
    <source>
        <dbReference type="ARBA" id="ARBA00022475"/>
    </source>
</evidence>
<reference evidence="15 16" key="1">
    <citation type="journal article" date="2016" name="Nat. Commun.">
        <title>Thousands of microbial genomes shed light on interconnected biogeochemical processes in an aquifer system.</title>
        <authorList>
            <person name="Anantharaman K."/>
            <person name="Brown C.T."/>
            <person name="Hug L.A."/>
            <person name="Sharon I."/>
            <person name="Castelle C.J."/>
            <person name="Probst A.J."/>
            <person name="Thomas B.C."/>
            <person name="Singh A."/>
            <person name="Wilkins M.J."/>
            <person name="Karaoz U."/>
            <person name="Brodie E.L."/>
            <person name="Williams K.H."/>
            <person name="Hubbard S.S."/>
            <person name="Banfield J.F."/>
        </authorList>
    </citation>
    <scope>NUCLEOTIDE SEQUENCE [LARGE SCALE GENOMIC DNA]</scope>
</reference>
<evidence type="ECO:0000256" key="8">
    <source>
        <dbReference type="ARBA" id="ARBA00022801"/>
    </source>
</evidence>
<evidence type="ECO:0000256" key="5">
    <source>
        <dbReference type="ARBA" id="ARBA00022670"/>
    </source>
</evidence>
<keyword evidence="10 13" id="KW-1133">Transmembrane helix</keyword>
<dbReference type="InterPro" id="IPR044537">
    <property type="entry name" value="Rip2-like"/>
</dbReference>
<evidence type="ECO:0000256" key="13">
    <source>
        <dbReference type="SAM" id="Phobius"/>
    </source>
</evidence>
<keyword evidence="11" id="KW-0482">Metalloprotease</keyword>
<accession>A0A1G1ZQP9</accession>
<evidence type="ECO:0000259" key="14">
    <source>
        <dbReference type="Pfam" id="PF02163"/>
    </source>
</evidence>
<evidence type="ECO:0000313" key="16">
    <source>
        <dbReference type="Proteomes" id="UP000178517"/>
    </source>
</evidence>
<evidence type="ECO:0000313" key="15">
    <source>
        <dbReference type="EMBL" id="OGY66516.1"/>
    </source>
</evidence>
<comment type="similarity">
    <text evidence="3">Belongs to the peptidase M50B family.</text>
</comment>
<dbReference type="EMBL" id="MHJI01000003">
    <property type="protein sequence ID" value="OGY66516.1"/>
    <property type="molecule type" value="Genomic_DNA"/>
</dbReference>
<evidence type="ECO:0000256" key="11">
    <source>
        <dbReference type="ARBA" id="ARBA00023049"/>
    </source>
</evidence>
<dbReference type="GO" id="GO:0046872">
    <property type="term" value="F:metal ion binding"/>
    <property type="evidence" value="ECO:0007669"/>
    <property type="project" value="UniProtKB-KW"/>
</dbReference>
<feature type="transmembrane region" description="Helical" evidence="13">
    <location>
        <begin position="181"/>
        <end position="205"/>
    </location>
</feature>
<proteinExistence type="inferred from homology"/>
<comment type="caution">
    <text evidence="15">The sequence shown here is derived from an EMBL/GenBank/DDBJ whole genome shotgun (WGS) entry which is preliminary data.</text>
</comment>
<sequence>MFVNYSMNISIFLFVLIIFIFSAIIHEVSHGAMAYYLGDPTAKNLGRLTLNPIPHIDPFGSIVLPLILLIPALFGYPTLVFGWAKPVPYDPRFLKNPLLGAALIAGAGPFSNLSIAFLLGTLIKFASLTPALTMLFGSVVWVNIVLGIFNLVPIAPLDGSKVFVAFLGSRAHGFMRFMEQYGMVILIVFIVWGFDFLVPIISYLFKLFTGM</sequence>
<feature type="domain" description="Peptidase M50" evidence="14">
    <location>
        <begin position="131"/>
        <end position="189"/>
    </location>
</feature>
<dbReference type="InterPro" id="IPR052348">
    <property type="entry name" value="Metallopeptidase_M50B"/>
</dbReference>
<dbReference type="AlphaFoldDB" id="A0A1G1ZQP9"/>
<feature type="transmembrane region" description="Helical" evidence="13">
    <location>
        <begin position="59"/>
        <end position="79"/>
    </location>
</feature>
<organism evidence="15 16">
    <name type="scientific">Candidatus Harrisonbacteria bacterium RIFCSPLOWO2_01_FULL_40_28</name>
    <dbReference type="NCBI Taxonomy" id="1798406"/>
    <lineage>
        <taxon>Bacteria</taxon>
        <taxon>Candidatus Harrisoniibacteriota</taxon>
    </lineage>
</organism>
<evidence type="ECO:0000256" key="1">
    <source>
        <dbReference type="ARBA" id="ARBA00001947"/>
    </source>
</evidence>